<dbReference type="PANTHER" id="PTHR35996">
    <property type="entry name" value="OSJNBA0038O10.25 PROTEIN"/>
    <property type="match status" value="1"/>
</dbReference>
<dbReference type="AlphaFoldDB" id="A0A176WMJ9"/>
<dbReference type="PANTHER" id="PTHR35996:SF1">
    <property type="entry name" value="OS04G0528100 PROTEIN"/>
    <property type="match status" value="1"/>
</dbReference>
<organism evidence="3 4">
    <name type="scientific">Marchantia polymorpha subsp. ruderalis</name>
    <dbReference type="NCBI Taxonomy" id="1480154"/>
    <lineage>
        <taxon>Eukaryota</taxon>
        <taxon>Viridiplantae</taxon>
        <taxon>Streptophyta</taxon>
        <taxon>Embryophyta</taxon>
        <taxon>Marchantiophyta</taxon>
        <taxon>Marchantiopsida</taxon>
        <taxon>Marchantiidae</taxon>
        <taxon>Marchantiales</taxon>
        <taxon>Marchantiaceae</taxon>
        <taxon>Marchantia</taxon>
    </lineage>
</organism>
<feature type="compositionally biased region" description="Acidic residues" evidence="1">
    <location>
        <begin position="102"/>
        <end position="119"/>
    </location>
</feature>
<evidence type="ECO:0000313" key="2">
    <source>
        <dbReference type="EMBL" id="BBM97929.1"/>
    </source>
</evidence>
<dbReference type="EMBL" id="AP019866">
    <property type="protein sequence ID" value="BBM97929.1"/>
    <property type="molecule type" value="Genomic_DNA"/>
</dbReference>
<dbReference type="Proteomes" id="UP000077202">
    <property type="component" value="Unassembled WGS sequence"/>
</dbReference>
<proteinExistence type="predicted"/>
<evidence type="ECO:0000313" key="4">
    <source>
        <dbReference type="Proteomes" id="UP000077202"/>
    </source>
</evidence>
<keyword evidence="4" id="KW-1185">Reference proteome</keyword>
<dbReference type="Pfam" id="PF26369">
    <property type="entry name" value="UPF0426"/>
    <property type="match status" value="1"/>
</dbReference>
<name>A0A176WMJ9_MARPO</name>
<evidence type="ECO:0000313" key="3">
    <source>
        <dbReference type="EMBL" id="OAE34279.1"/>
    </source>
</evidence>
<dbReference type="InterPro" id="IPR040278">
    <property type="entry name" value="UPF0426"/>
</dbReference>
<reference evidence="3 4" key="1">
    <citation type="submission" date="2016-03" db="EMBL/GenBank/DDBJ databases">
        <title>Mechanisms controlling the formation of the plant cell surface in tip-growing cells are functionally conserved among land plants.</title>
        <authorList>
            <person name="Honkanen S."/>
            <person name="Jones V.A."/>
            <person name="Morieri G."/>
            <person name="Champion C."/>
            <person name="Hetherington A.J."/>
            <person name="Kelly S."/>
            <person name="Saint-Marcoux D."/>
            <person name="Proust H."/>
            <person name="Prescott H."/>
            <person name="Dolan L."/>
        </authorList>
    </citation>
    <scope>NUCLEOTIDE SEQUENCE [LARGE SCALE GENOMIC DNA]</scope>
    <source>
        <strain evidence="4">cv. Tak-1 and cv. Tak-2</strain>
        <tissue evidence="3">Whole gametophyte</tissue>
    </source>
</reference>
<evidence type="ECO:0000256" key="1">
    <source>
        <dbReference type="SAM" id="MobiDB-lite"/>
    </source>
</evidence>
<evidence type="ECO:0000313" key="5">
    <source>
        <dbReference type="Proteomes" id="UP001162541"/>
    </source>
</evidence>
<sequence length="119" mass="12767">MAAALTVSGVATIQTSFVGLRGGRPSSNASFVSFAHATNNRKRLQVKAFFDVQNDPIVKEVLKEPVAFLGGVFAGILRLDLNEEPLREWVAKTAEAAGVQPEDPEVDSTDESPNEIAIE</sequence>
<protein>
    <submittedName>
        <fullName evidence="3">Uncharacterized protein</fullName>
    </submittedName>
</protein>
<gene>
    <name evidence="3" type="ORF">AXG93_4145s1140</name>
    <name evidence="2" type="ORF">Mp_1g09530</name>
</gene>
<feature type="region of interest" description="Disordered" evidence="1">
    <location>
        <begin position="94"/>
        <end position="119"/>
    </location>
</feature>
<dbReference type="EMBL" id="LVLJ01000431">
    <property type="protein sequence ID" value="OAE34279.1"/>
    <property type="molecule type" value="Genomic_DNA"/>
</dbReference>
<reference evidence="5" key="3">
    <citation type="journal article" date="2020" name="Curr. Biol.">
        <title>Chromatin organization in early land plants reveals an ancestral association between H3K27me3, transposons, and constitutive heterochromatin.</title>
        <authorList>
            <person name="Montgomery S.A."/>
            <person name="Tanizawa Y."/>
            <person name="Galik B."/>
            <person name="Wang N."/>
            <person name="Ito T."/>
            <person name="Mochizuki T."/>
            <person name="Akimcheva S."/>
            <person name="Bowman J.L."/>
            <person name="Cognat V."/>
            <person name="Marechal-Drouard L."/>
            <person name="Ekker H."/>
            <person name="Hong S.F."/>
            <person name="Kohchi T."/>
            <person name="Lin S.S."/>
            <person name="Liu L.D."/>
            <person name="Nakamura Y."/>
            <person name="Valeeva L.R."/>
            <person name="Shakirov E.V."/>
            <person name="Shippen D.E."/>
            <person name="Wei W.L."/>
            <person name="Yagura M."/>
            <person name="Yamaoka S."/>
            <person name="Yamato K.T."/>
            <person name="Liu C."/>
            <person name="Berger F."/>
        </authorList>
    </citation>
    <scope>NUCLEOTIDE SEQUENCE [LARGE SCALE GENOMIC DNA]</scope>
    <source>
        <strain evidence="5">Tak-1</strain>
    </source>
</reference>
<dbReference type="Proteomes" id="UP001162541">
    <property type="component" value="Chromosome 1"/>
</dbReference>
<reference evidence="2" key="2">
    <citation type="journal article" date="2019" name="Curr. Biol.">
        <title>Chromatin organization in early land plants reveals an ancestral association between H3K27me3, transposons, and constitutive heterochromatin.</title>
        <authorList>
            <person name="Montgomery S.A."/>
            <person name="Tanizawa Y."/>
            <person name="Galik B."/>
            <person name="Wang N."/>
            <person name="Ito T."/>
            <person name="Mochizuki T."/>
            <person name="Akimcheva S."/>
            <person name="Bowman J."/>
            <person name="Cognat V."/>
            <person name="Drouard L."/>
            <person name="Ekker H."/>
            <person name="Houng S."/>
            <person name="Kohchi T."/>
            <person name="Lin S."/>
            <person name="Liu L.D."/>
            <person name="Nakamura Y."/>
            <person name="Valeeva L.R."/>
            <person name="Shakirov E.V."/>
            <person name="Shippen D.E."/>
            <person name="Wei W."/>
            <person name="Yagura M."/>
            <person name="Yamaoka S."/>
            <person name="Yamato K.T."/>
            <person name="Liu C."/>
            <person name="Berger F."/>
        </authorList>
    </citation>
    <scope>NUCLEOTIDE SEQUENCE [LARGE SCALE GENOMIC DNA]</scope>
    <source>
        <strain evidence="2">Tak-1</strain>
    </source>
</reference>
<accession>A0A176WMJ9</accession>